<feature type="region of interest" description="Disordered" evidence="1">
    <location>
        <begin position="100"/>
        <end position="119"/>
    </location>
</feature>
<dbReference type="EMBL" id="CAJNDS010002786">
    <property type="protein sequence ID" value="CAE7596677.1"/>
    <property type="molecule type" value="Genomic_DNA"/>
</dbReference>
<feature type="compositionally biased region" description="Low complexity" evidence="1">
    <location>
        <begin position="106"/>
        <end position="119"/>
    </location>
</feature>
<dbReference type="AlphaFoldDB" id="A0A812UUE0"/>
<gene>
    <name evidence="2" type="ORF">SNAT2548_LOCUS33948</name>
</gene>
<dbReference type="Proteomes" id="UP000604046">
    <property type="component" value="Unassembled WGS sequence"/>
</dbReference>
<evidence type="ECO:0000313" key="2">
    <source>
        <dbReference type="EMBL" id="CAE7596677.1"/>
    </source>
</evidence>
<evidence type="ECO:0000256" key="1">
    <source>
        <dbReference type="SAM" id="MobiDB-lite"/>
    </source>
</evidence>
<sequence length="119" mass="13386">MVVQGVGYYRCIGMLCVFKKYAHVKAEEAQVNDRPAWLRRVGEPFDAVDLSARSRLQEMGKRRDRLARQLRALREAQAADPESVISTELEDVQATERFGFKKQEAEASGSGREAASRPS</sequence>
<keyword evidence="3" id="KW-1185">Reference proteome</keyword>
<comment type="caution">
    <text evidence="2">The sequence shown here is derived from an EMBL/GenBank/DDBJ whole genome shotgun (WGS) entry which is preliminary data.</text>
</comment>
<accession>A0A812UUE0</accession>
<name>A0A812UUE0_9DINO</name>
<reference evidence="2" key="1">
    <citation type="submission" date="2021-02" db="EMBL/GenBank/DDBJ databases">
        <authorList>
            <person name="Dougan E. K."/>
            <person name="Rhodes N."/>
            <person name="Thang M."/>
            <person name="Chan C."/>
        </authorList>
    </citation>
    <scope>NUCLEOTIDE SEQUENCE</scope>
</reference>
<dbReference type="OrthoDB" id="10550898at2759"/>
<evidence type="ECO:0000313" key="3">
    <source>
        <dbReference type="Proteomes" id="UP000604046"/>
    </source>
</evidence>
<organism evidence="2 3">
    <name type="scientific">Symbiodinium natans</name>
    <dbReference type="NCBI Taxonomy" id="878477"/>
    <lineage>
        <taxon>Eukaryota</taxon>
        <taxon>Sar</taxon>
        <taxon>Alveolata</taxon>
        <taxon>Dinophyceae</taxon>
        <taxon>Suessiales</taxon>
        <taxon>Symbiodiniaceae</taxon>
        <taxon>Symbiodinium</taxon>
    </lineage>
</organism>
<protein>
    <submittedName>
        <fullName evidence="2">Uncharacterized protein</fullName>
    </submittedName>
</protein>
<proteinExistence type="predicted"/>